<evidence type="ECO:0000313" key="2">
    <source>
        <dbReference type="EMBL" id="VVB09871.1"/>
    </source>
</evidence>
<dbReference type="EMBL" id="CABITT030000007">
    <property type="protein sequence ID" value="VVB09871.1"/>
    <property type="molecule type" value="Genomic_DNA"/>
</dbReference>
<sequence length="94" mass="10294">MSMNCGMGWSLLSHKDGSVFQSSAAKPSVSLALVAEAWAMKAGFIIALEMGCVDVTVRSDSHSLVMLLNSFVFFFLDFFRICTPHGQYDCRCSS</sequence>
<dbReference type="GO" id="GO:0003676">
    <property type="term" value="F:nucleic acid binding"/>
    <property type="evidence" value="ECO:0007669"/>
    <property type="project" value="InterPro"/>
</dbReference>
<dbReference type="Proteomes" id="UP000489600">
    <property type="component" value="Unassembled WGS sequence"/>
</dbReference>
<name>A0A565C890_9BRAS</name>
<dbReference type="GO" id="GO:0004523">
    <property type="term" value="F:RNA-DNA hybrid ribonuclease activity"/>
    <property type="evidence" value="ECO:0007669"/>
    <property type="project" value="InterPro"/>
</dbReference>
<dbReference type="AlphaFoldDB" id="A0A565C890"/>
<evidence type="ECO:0000259" key="1">
    <source>
        <dbReference type="Pfam" id="PF13456"/>
    </source>
</evidence>
<dbReference type="InterPro" id="IPR002156">
    <property type="entry name" value="RNaseH_domain"/>
</dbReference>
<proteinExistence type="predicted"/>
<protein>
    <recommendedName>
        <fullName evidence="1">RNase H type-1 domain-containing protein</fullName>
    </recommendedName>
</protein>
<keyword evidence="3" id="KW-1185">Reference proteome</keyword>
<feature type="domain" description="RNase H type-1" evidence="1">
    <location>
        <begin position="6"/>
        <end position="70"/>
    </location>
</feature>
<reference evidence="2" key="1">
    <citation type="submission" date="2019-07" db="EMBL/GenBank/DDBJ databases">
        <authorList>
            <person name="Dittberner H."/>
        </authorList>
    </citation>
    <scope>NUCLEOTIDE SEQUENCE [LARGE SCALE GENOMIC DNA]</scope>
</reference>
<dbReference type="Pfam" id="PF13456">
    <property type="entry name" value="RVT_3"/>
    <property type="match status" value="1"/>
</dbReference>
<evidence type="ECO:0000313" key="3">
    <source>
        <dbReference type="Proteomes" id="UP000489600"/>
    </source>
</evidence>
<comment type="caution">
    <text evidence="2">The sequence shown here is derived from an EMBL/GenBank/DDBJ whole genome shotgun (WGS) entry which is preliminary data.</text>
</comment>
<accession>A0A565C890</accession>
<organism evidence="2 3">
    <name type="scientific">Arabis nemorensis</name>
    <dbReference type="NCBI Taxonomy" id="586526"/>
    <lineage>
        <taxon>Eukaryota</taxon>
        <taxon>Viridiplantae</taxon>
        <taxon>Streptophyta</taxon>
        <taxon>Embryophyta</taxon>
        <taxon>Tracheophyta</taxon>
        <taxon>Spermatophyta</taxon>
        <taxon>Magnoliopsida</taxon>
        <taxon>eudicotyledons</taxon>
        <taxon>Gunneridae</taxon>
        <taxon>Pentapetalae</taxon>
        <taxon>rosids</taxon>
        <taxon>malvids</taxon>
        <taxon>Brassicales</taxon>
        <taxon>Brassicaceae</taxon>
        <taxon>Arabideae</taxon>
        <taxon>Arabis</taxon>
    </lineage>
</organism>
<gene>
    <name evidence="2" type="ORF">ANE_LOCUS20315</name>
</gene>